<dbReference type="AlphaFoldDB" id="A0A1M7BTH5"/>
<organism evidence="1 2">
    <name type="scientific">Chryseobacterium polytrichastri</name>
    <dbReference type="NCBI Taxonomy" id="1302687"/>
    <lineage>
        <taxon>Bacteria</taxon>
        <taxon>Pseudomonadati</taxon>
        <taxon>Bacteroidota</taxon>
        <taxon>Flavobacteriia</taxon>
        <taxon>Flavobacteriales</taxon>
        <taxon>Weeksellaceae</taxon>
        <taxon>Chryseobacterium group</taxon>
        <taxon>Chryseobacterium</taxon>
    </lineage>
</organism>
<sequence>MDLYSPELFSALVKAASFEGKTERLTPLTNMTFFLGAGFSKSWNNKFPTGYDLFNFKAGDYSDDLSEFVLNIGFPEELDYSLFRDMSYYLSMQKKYSVLKSRYLDSYNISKIENEINYVISKRFDSLCKLNYLNTPNEKMKFDNINEEQKNICDFLVGFINKLQVKM</sequence>
<protein>
    <submittedName>
        <fullName evidence="1">Uncharacterized protein</fullName>
    </submittedName>
</protein>
<dbReference type="EMBL" id="FRAV01000020">
    <property type="protein sequence ID" value="SHL58312.1"/>
    <property type="molecule type" value="Genomic_DNA"/>
</dbReference>
<evidence type="ECO:0000313" key="1">
    <source>
        <dbReference type="EMBL" id="SHL58312.1"/>
    </source>
</evidence>
<dbReference type="Proteomes" id="UP000184364">
    <property type="component" value="Unassembled WGS sequence"/>
</dbReference>
<evidence type="ECO:0000313" key="2">
    <source>
        <dbReference type="Proteomes" id="UP000184364"/>
    </source>
</evidence>
<gene>
    <name evidence="1" type="ORF">SAMN05444267_102087</name>
</gene>
<dbReference type="OrthoDB" id="6183619at2"/>
<keyword evidence="2" id="KW-1185">Reference proteome</keyword>
<name>A0A1M7BTH5_9FLAO</name>
<reference evidence="2" key="1">
    <citation type="submission" date="2016-11" db="EMBL/GenBank/DDBJ databases">
        <authorList>
            <person name="Varghese N."/>
            <person name="Submissions S."/>
        </authorList>
    </citation>
    <scope>NUCLEOTIDE SEQUENCE [LARGE SCALE GENOMIC DNA]</scope>
    <source>
        <strain evidence="2">DSM 26899</strain>
    </source>
</reference>
<dbReference type="STRING" id="1302687.SAMN05444267_102087"/>
<dbReference type="RefSeq" id="WP_139262681.1">
    <property type="nucleotide sequence ID" value="NZ_FRAV01000020.1"/>
</dbReference>
<accession>A0A1M7BTH5</accession>
<proteinExistence type="predicted"/>